<sequence length="201" mass="23284">MRECPNNRHSNGNGGNRPHSSSGIYGGANHLYAITRRIKQENSPIILTCLIFFPNDFLSPSVFLHPLGATCFSKIDLRSCYHQFRVRESHIPKTTFKNRYGDYEFLVMPFCLTNAPTTFMDLMNKVCEPYLDMFVIVFIDDIMIYSRSEEDHAILLTVVLQTLKDKEWYDKFSKCEFCLQAMVFLGHIVYGEDIQVDSQKI</sequence>
<dbReference type="PANTHER" id="PTHR24559">
    <property type="entry name" value="TRANSPOSON TY3-I GAG-POL POLYPROTEIN"/>
    <property type="match status" value="1"/>
</dbReference>
<dbReference type="InterPro" id="IPR053134">
    <property type="entry name" value="RNA-dir_DNA_polymerase"/>
</dbReference>
<dbReference type="InterPro" id="IPR043128">
    <property type="entry name" value="Rev_trsase/Diguanyl_cyclase"/>
</dbReference>
<accession>A0AAF0PNL6</accession>
<dbReference type="InterPro" id="IPR043502">
    <property type="entry name" value="DNA/RNA_pol_sf"/>
</dbReference>
<feature type="compositionally biased region" description="Low complexity" evidence="1">
    <location>
        <begin position="7"/>
        <end position="22"/>
    </location>
</feature>
<keyword evidence="4" id="KW-1185">Reference proteome</keyword>
<evidence type="ECO:0000256" key="1">
    <source>
        <dbReference type="SAM" id="MobiDB-lite"/>
    </source>
</evidence>
<organism evidence="3 4">
    <name type="scientific">Solanum verrucosum</name>
    <dbReference type="NCBI Taxonomy" id="315347"/>
    <lineage>
        <taxon>Eukaryota</taxon>
        <taxon>Viridiplantae</taxon>
        <taxon>Streptophyta</taxon>
        <taxon>Embryophyta</taxon>
        <taxon>Tracheophyta</taxon>
        <taxon>Spermatophyta</taxon>
        <taxon>Magnoliopsida</taxon>
        <taxon>eudicotyledons</taxon>
        <taxon>Gunneridae</taxon>
        <taxon>Pentapetalae</taxon>
        <taxon>asterids</taxon>
        <taxon>lamiids</taxon>
        <taxon>Solanales</taxon>
        <taxon>Solanaceae</taxon>
        <taxon>Solanoideae</taxon>
        <taxon>Solaneae</taxon>
        <taxon>Solanum</taxon>
    </lineage>
</organism>
<dbReference type="EMBL" id="CP133612">
    <property type="protein sequence ID" value="WMV08293.1"/>
    <property type="molecule type" value="Genomic_DNA"/>
</dbReference>
<name>A0AAF0PNL6_SOLVR</name>
<dbReference type="SUPFAM" id="SSF56672">
    <property type="entry name" value="DNA/RNA polymerases"/>
    <property type="match status" value="1"/>
</dbReference>
<reference evidence="3" key="1">
    <citation type="submission" date="2023-08" db="EMBL/GenBank/DDBJ databases">
        <title>A de novo genome assembly of Solanum verrucosum Schlechtendal, a Mexican diploid species geographically isolated from the other diploid A-genome species in potato relatives.</title>
        <authorList>
            <person name="Hosaka K."/>
        </authorList>
    </citation>
    <scope>NUCLEOTIDE SEQUENCE</scope>
    <source>
        <tissue evidence="3">Young leaves</tissue>
    </source>
</reference>
<protein>
    <recommendedName>
        <fullName evidence="2">Reverse transcriptase domain-containing protein</fullName>
    </recommendedName>
</protein>
<proteinExistence type="predicted"/>
<dbReference type="CDD" id="cd01647">
    <property type="entry name" value="RT_LTR"/>
    <property type="match status" value="1"/>
</dbReference>
<feature type="domain" description="Reverse transcriptase" evidence="2">
    <location>
        <begin position="68"/>
        <end position="188"/>
    </location>
</feature>
<gene>
    <name evidence="3" type="ORF">MTR67_001678</name>
</gene>
<feature type="region of interest" description="Disordered" evidence="1">
    <location>
        <begin position="1"/>
        <end position="22"/>
    </location>
</feature>
<dbReference type="PANTHER" id="PTHR24559:SF444">
    <property type="entry name" value="REVERSE TRANSCRIPTASE DOMAIN-CONTAINING PROTEIN"/>
    <property type="match status" value="1"/>
</dbReference>
<dbReference type="Proteomes" id="UP001234989">
    <property type="component" value="Chromosome 1"/>
</dbReference>
<evidence type="ECO:0000313" key="3">
    <source>
        <dbReference type="EMBL" id="WMV08293.1"/>
    </source>
</evidence>
<dbReference type="AlphaFoldDB" id="A0AAF0PNL6"/>
<dbReference type="Gene3D" id="3.10.10.10">
    <property type="entry name" value="HIV Type 1 Reverse Transcriptase, subunit A, domain 1"/>
    <property type="match status" value="1"/>
</dbReference>
<dbReference type="InterPro" id="IPR000477">
    <property type="entry name" value="RT_dom"/>
</dbReference>
<evidence type="ECO:0000259" key="2">
    <source>
        <dbReference type="Pfam" id="PF00078"/>
    </source>
</evidence>
<evidence type="ECO:0000313" key="4">
    <source>
        <dbReference type="Proteomes" id="UP001234989"/>
    </source>
</evidence>
<dbReference type="Pfam" id="PF00078">
    <property type="entry name" value="RVT_1"/>
    <property type="match status" value="1"/>
</dbReference>
<dbReference type="Gene3D" id="3.30.70.270">
    <property type="match status" value="1"/>
</dbReference>